<accession>A0A2R6QH22</accession>
<reference evidence="1 2" key="1">
    <citation type="submission" date="2017-07" db="EMBL/GenBank/DDBJ databases">
        <title>An improved, manually edited Actinidia chinensis var. chinensis (kiwifruit) genome highlights the challenges associated with draft genomes and gene prediction in plants.</title>
        <authorList>
            <person name="Pilkington S."/>
            <person name="Crowhurst R."/>
            <person name="Hilario E."/>
            <person name="Nardozza S."/>
            <person name="Fraser L."/>
            <person name="Peng Y."/>
            <person name="Gunaseelan K."/>
            <person name="Simpson R."/>
            <person name="Tahir J."/>
            <person name="Deroles S."/>
            <person name="Templeton K."/>
            <person name="Luo Z."/>
            <person name="Davy M."/>
            <person name="Cheng C."/>
            <person name="Mcneilage M."/>
            <person name="Scaglione D."/>
            <person name="Liu Y."/>
            <person name="Zhang Q."/>
            <person name="Datson P."/>
            <person name="De Silva N."/>
            <person name="Gardiner S."/>
            <person name="Bassett H."/>
            <person name="Chagne D."/>
            <person name="Mccallum J."/>
            <person name="Dzierzon H."/>
            <person name="Deng C."/>
            <person name="Wang Y.-Y."/>
            <person name="Barron N."/>
            <person name="Manako K."/>
            <person name="Bowen J."/>
            <person name="Foster T."/>
            <person name="Erridge Z."/>
            <person name="Tiffin H."/>
            <person name="Waite C."/>
            <person name="Davies K."/>
            <person name="Grierson E."/>
            <person name="Laing W."/>
            <person name="Kirk R."/>
            <person name="Chen X."/>
            <person name="Wood M."/>
            <person name="Montefiori M."/>
            <person name="Brummell D."/>
            <person name="Schwinn K."/>
            <person name="Catanach A."/>
            <person name="Fullerton C."/>
            <person name="Li D."/>
            <person name="Meiyalaghan S."/>
            <person name="Nieuwenhuizen N."/>
            <person name="Read N."/>
            <person name="Prakash R."/>
            <person name="Hunter D."/>
            <person name="Zhang H."/>
            <person name="Mckenzie M."/>
            <person name="Knabel M."/>
            <person name="Harris A."/>
            <person name="Allan A."/>
            <person name="Chen A."/>
            <person name="Janssen B."/>
            <person name="Plunkett B."/>
            <person name="Dwamena C."/>
            <person name="Voogd C."/>
            <person name="Leif D."/>
            <person name="Lafferty D."/>
            <person name="Souleyre E."/>
            <person name="Varkonyi-Gasic E."/>
            <person name="Gambi F."/>
            <person name="Hanley J."/>
            <person name="Yao J.-L."/>
            <person name="Cheung J."/>
            <person name="David K."/>
            <person name="Warren B."/>
            <person name="Marsh K."/>
            <person name="Snowden K."/>
            <person name="Lin-Wang K."/>
            <person name="Brian L."/>
            <person name="Martinez-Sanchez M."/>
            <person name="Wang M."/>
            <person name="Ileperuma N."/>
            <person name="Macnee N."/>
            <person name="Campin R."/>
            <person name="Mcatee P."/>
            <person name="Drummond R."/>
            <person name="Espley R."/>
            <person name="Ireland H."/>
            <person name="Wu R."/>
            <person name="Atkinson R."/>
            <person name="Karunairetnam S."/>
            <person name="Bulley S."/>
            <person name="Chunkath S."/>
            <person name="Hanley Z."/>
            <person name="Storey R."/>
            <person name="Thrimawithana A."/>
            <person name="Thomson S."/>
            <person name="David C."/>
            <person name="Testolin R."/>
        </authorList>
    </citation>
    <scope>NUCLEOTIDE SEQUENCE [LARGE SCALE GENOMIC DNA]</scope>
    <source>
        <strain evidence="2">cv. Red5</strain>
        <tissue evidence="1">Young leaf</tissue>
    </source>
</reference>
<name>A0A2R6QH22_ACTCC</name>
<dbReference type="GO" id="GO:0016301">
    <property type="term" value="F:kinase activity"/>
    <property type="evidence" value="ECO:0007669"/>
    <property type="project" value="UniProtKB-KW"/>
</dbReference>
<dbReference type="AlphaFoldDB" id="A0A2R6QH22"/>
<dbReference type="InParanoid" id="A0A2R6QH22"/>
<keyword evidence="2" id="KW-1185">Reference proteome</keyword>
<organism evidence="1 2">
    <name type="scientific">Actinidia chinensis var. chinensis</name>
    <name type="common">Chinese soft-hair kiwi</name>
    <dbReference type="NCBI Taxonomy" id="1590841"/>
    <lineage>
        <taxon>Eukaryota</taxon>
        <taxon>Viridiplantae</taxon>
        <taxon>Streptophyta</taxon>
        <taxon>Embryophyta</taxon>
        <taxon>Tracheophyta</taxon>
        <taxon>Spermatophyta</taxon>
        <taxon>Magnoliopsida</taxon>
        <taxon>eudicotyledons</taxon>
        <taxon>Gunneridae</taxon>
        <taxon>Pentapetalae</taxon>
        <taxon>asterids</taxon>
        <taxon>Ericales</taxon>
        <taxon>Actinidiaceae</taxon>
        <taxon>Actinidia</taxon>
    </lineage>
</organism>
<reference evidence="2" key="2">
    <citation type="journal article" date="2018" name="BMC Genomics">
        <title>A manually annotated Actinidia chinensis var. chinensis (kiwifruit) genome highlights the challenges associated with draft genomes and gene prediction in plants.</title>
        <authorList>
            <person name="Pilkington S.M."/>
            <person name="Crowhurst R."/>
            <person name="Hilario E."/>
            <person name="Nardozza S."/>
            <person name="Fraser L."/>
            <person name="Peng Y."/>
            <person name="Gunaseelan K."/>
            <person name="Simpson R."/>
            <person name="Tahir J."/>
            <person name="Deroles S.C."/>
            <person name="Templeton K."/>
            <person name="Luo Z."/>
            <person name="Davy M."/>
            <person name="Cheng C."/>
            <person name="McNeilage M."/>
            <person name="Scaglione D."/>
            <person name="Liu Y."/>
            <person name="Zhang Q."/>
            <person name="Datson P."/>
            <person name="De Silva N."/>
            <person name="Gardiner S.E."/>
            <person name="Bassett H."/>
            <person name="Chagne D."/>
            <person name="McCallum J."/>
            <person name="Dzierzon H."/>
            <person name="Deng C."/>
            <person name="Wang Y.Y."/>
            <person name="Barron L."/>
            <person name="Manako K."/>
            <person name="Bowen J."/>
            <person name="Foster T.M."/>
            <person name="Erridge Z.A."/>
            <person name="Tiffin H."/>
            <person name="Waite C.N."/>
            <person name="Davies K.M."/>
            <person name="Grierson E.P."/>
            <person name="Laing W.A."/>
            <person name="Kirk R."/>
            <person name="Chen X."/>
            <person name="Wood M."/>
            <person name="Montefiori M."/>
            <person name="Brummell D.A."/>
            <person name="Schwinn K.E."/>
            <person name="Catanach A."/>
            <person name="Fullerton C."/>
            <person name="Li D."/>
            <person name="Meiyalaghan S."/>
            <person name="Nieuwenhuizen N."/>
            <person name="Read N."/>
            <person name="Prakash R."/>
            <person name="Hunter D."/>
            <person name="Zhang H."/>
            <person name="McKenzie M."/>
            <person name="Knabel M."/>
            <person name="Harris A."/>
            <person name="Allan A.C."/>
            <person name="Gleave A."/>
            <person name="Chen A."/>
            <person name="Janssen B.J."/>
            <person name="Plunkett B."/>
            <person name="Ampomah-Dwamena C."/>
            <person name="Voogd C."/>
            <person name="Leif D."/>
            <person name="Lafferty D."/>
            <person name="Souleyre E.J.F."/>
            <person name="Varkonyi-Gasic E."/>
            <person name="Gambi F."/>
            <person name="Hanley J."/>
            <person name="Yao J.L."/>
            <person name="Cheung J."/>
            <person name="David K.M."/>
            <person name="Warren B."/>
            <person name="Marsh K."/>
            <person name="Snowden K.C."/>
            <person name="Lin-Wang K."/>
            <person name="Brian L."/>
            <person name="Martinez-Sanchez M."/>
            <person name="Wang M."/>
            <person name="Ileperuma N."/>
            <person name="Macnee N."/>
            <person name="Campin R."/>
            <person name="McAtee P."/>
            <person name="Drummond R.S.M."/>
            <person name="Espley R.V."/>
            <person name="Ireland H.S."/>
            <person name="Wu R."/>
            <person name="Atkinson R.G."/>
            <person name="Karunairetnam S."/>
            <person name="Bulley S."/>
            <person name="Chunkath S."/>
            <person name="Hanley Z."/>
            <person name="Storey R."/>
            <person name="Thrimawithana A.H."/>
            <person name="Thomson S."/>
            <person name="David C."/>
            <person name="Testolin R."/>
            <person name="Huang H."/>
            <person name="Hellens R.P."/>
            <person name="Schaffer R.J."/>
        </authorList>
    </citation>
    <scope>NUCLEOTIDE SEQUENCE [LARGE SCALE GENOMIC DNA]</scope>
    <source>
        <strain evidence="2">cv. Red5</strain>
    </source>
</reference>
<sequence length="90" mass="10072">MYKWSTSHLYLDNKTKTIARVAQKECYSNERHFSSSACASIVLLSPLMLAKCCPNYKNKKFNASISSLSGFREYPRGKNGGRKNCATDGP</sequence>
<proteinExistence type="predicted"/>
<keyword evidence="1" id="KW-0675">Receptor</keyword>
<dbReference type="Gramene" id="PSS07912">
    <property type="protein sequence ID" value="PSS07912"/>
    <property type="gene ID" value="CEY00_Acc18267"/>
</dbReference>
<comment type="caution">
    <text evidence="1">The sequence shown here is derived from an EMBL/GenBank/DDBJ whole genome shotgun (WGS) entry which is preliminary data.</text>
</comment>
<evidence type="ECO:0000313" key="1">
    <source>
        <dbReference type="EMBL" id="PSS07912.1"/>
    </source>
</evidence>
<keyword evidence="1" id="KW-0418">Kinase</keyword>
<dbReference type="EMBL" id="NKQK01000016">
    <property type="protein sequence ID" value="PSS07912.1"/>
    <property type="molecule type" value="Genomic_DNA"/>
</dbReference>
<dbReference type="Proteomes" id="UP000241394">
    <property type="component" value="Chromosome LG16"/>
</dbReference>
<keyword evidence="1" id="KW-0808">Transferase</keyword>
<evidence type="ECO:0000313" key="2">
    <source>
        <dbReference type="Proteomes" id="UP000241394"/>
    </source>
</evidence>
<protein>
    <submittedName>
        <fullName evidence="1">Proline-rich receptor-like protein kinase</fullName>
    </submittedName>
</protein>
<gene>
    <name evidence="1" type="ORF">CEY00_Acc18267</name>
</gene>